<keyword evidence="5" id="KW-1185">Reference proteome</keyword>
<proteinExistence type="inferred from homology"/>
<accession>A0ABW4T3S1</accession>
<dbReference type="InterPro" id="IPR008030">
    <property type="entry name" value="NmrA-like"/>
</dbReference>
<sequence length="201" mass="22549">MGIRQERRSPHHKGEVVQGTTLADAAVRAGVRHLVYTSVGGVERVRGIPHFDTKWEIEQHVRRVGLPYTFLRPTTFTDVFTAKGAVLRLGMMGAVLGRDKPLQMVAVRDIGVFARMAFADPGRYLGKEIELAGDELTVPEIAELLGMRRYPKVPKAVLRLFGKESRMLFWFGESGYRADVEALRALHPGLLTLKEWLALSR</sequence>
<dbReference type="Gene3D" id="3.40.50.720">
    <property type="entry name" value="NAD(P)-binding Rossmann-like Domain"/>
    <property type="match status" value="1"/>
</dbReference>
<dbReference type="EMBL" id="JBHUFV010000050">
    <property type="protein sequence ID" value="MFD1936421.1"/>
    <property type="molecule type" value="Genomic_DNA"/>
</dbReference>
<feature type="domain" description="NmrA-like" evidence="3">
    <location>
        <begin position="14"/>
        <end position="160"/>
    </location>
</feature>
<dbReference type="InterPro" id="IPR036291">
    <property type="entry name" value="NAD(P)-bd_dom_sf"/>
</dbReference>
<comment type="caution">
    <text evidence="4">The sequence shown here is derived from an EMBL/GenBank/DDBJ whole genome shotgun (WGS) entry which is preliminary data.</text>
</comment>
<dbReference type="RefSeq" id="WP_379576680.1">
    <property type="nucleotide sequence ID" value="NZ_JBHUFV010000050.1"/>
</dbReference>
<name>A0ABW4T3S1_9ACTN</name>
<evidence type="ECO:0000256" key="2">
    <source>
        <dbReference type="ARBA" id="ARBA00022857"/>
    </source>
</evidence>
<keyword evidence="2" id="KW-0521">NADP</keyword>
<evidence type="ECO:0000259" key="3">
    <source>
        <dbReference type="Pfam" id="PF05368"/>
    </source>
</evidence>
<dbReference type="PANTHER" id="PTHR42748:SF7">
    <property type="entry name" value="NMRA LIKE REDOX SENSOR 1-RELATED"/>
    <property type="match status" value="1"/>
</dbReference>
<dbReference type="Pfam" id="PF05368">
    <property type="entry name" value="NmrA"/>
    <property type="match status" value="1"/>
</dbReference>
<dbReference type="PANTHER" id="PTHR42748">
    <property type="entry name" value="NITROGEN METABOLITE REPRESSION PROTEIN NMRA FAMILY MEMBER"/>
    <property type="match status" value="1"/>
</dbReference>
<evidence type="ECO:0000313" key="4">
    <source>
        <dbReference type="EMBL" id="MFD1936421.1"/>
    </source>
</evidence>
<protein>
    <submittedName>
        <fullName evidence="4">NmrA family NAD(P)-binding protein</fullName>
    </submittedName>
</protein>
<gene>
    <name evidence="4" type="ORF">ACFSKW_33610</name>
</gene>
<evidence type="ECO:0000256" key="1">
    <source>
        <dbReference type="ARBA" id="ARBA00006328"/>
    </source>
</evidence>
<dbReference type="Proteomes" id="UP001597368">
    <property type="component" value="Unassembled WGS sequence"/>
</dbReference>
<comment type="similarity">
    <text evidence="1">Belongs to the NmrA-type oxidoreductase family.</text>
</comment>
<dbReference type="InterPro" id="IPR051164">
    <property type="entry name" value="NmrA-like_oxidored"/>
</dbReference>
<dbReference type="SUPFAM" id="SSF51735">
    <property type="entry name" value="NAD(P)-binding Rossmann-fold domains"/>
    <property type="match status" value="1"/>
</dbReference>
<organism evidence="4 5">
    <name type="scientific">Nonomuraea mangrovi</name>
    <dbReference type="NCBI Taxonomy" id="2316207"/>
    <lineage>
        <taxon>Bacteria</taxon>
        <taxon>Bacillati</taxon>
        <taxon>Actinomycetota</taxon>
        <taxon>Actinomycetes</taxon>
        <taxon>Streptosporangiales</taxon>
        <taxon>Streptosporangiaceae</taxon>
        <taxon>Nonomuraea</taxon>
    </lineage>
</organism>
<reference evidence="5" key="1">
    <citation type="journal article" date="2019" name="Int. J. Syst. Evol. Microbiol.">
        <title>The Global Catalogue of Microorganisms (GCM) 10K type strain sequencing project: providing services to taxonomists for standard genome sequencing and annotation.</title>
        <authorList>
            <consortium name="The Broad Institute Genomics Platform"/>
            <consortium name="The Broad Institute Genome Sequencing Center for Infectious Disease"/>
            <person name="Wu L."/>
            <person name="Ma J."/>
        </authorList>
    </citation>
    <scope>NUCLEOTIDE SEQUENCE [LARGE SCALE GENOMIC DNA]</scope>
    <source>
        <strain evidence="5">ICMP 6774ER</strain>
    </source>
</reference>
<evidence type="ECO:0000313" key="5">
    <source>
        <dbReference type="Proteomes" id="UP001597368"/>
    </source>
</evidence>